<keyword evidence="2" id="KW-1185">Reference proteome</keyword>
<dbReference type="RefSeq" id="WP_190261946.1">
    <property type="nucleotide sequence ID" value="NZ_CP053923.1"/>
</dbReference>
<sequence length="49" mass="5751">MRVYTVHVRTPTQRLDRDVILVREGFSWLAFFSPGFGHWARGCGWSPWA</sequence>
<accession>A0A7H1MYH2</accession>
<dbReference type="Proteomes" id="UP000516369">
    <property type="component" value="Chromosome"/>
</dbReference>
<evidence type="ECO:0000313" key="1">
    <source>
        <dbReference type="EMBL" id="QNT68508.1"/>
    </source>
</evidence>
<dbReference type="AlphaFoldDB" id="A0A7H1MYH2"/>
<name>A0A7H1MYH2_9PROT</name>
<proteinExistence type="predicted"/>
<protein>
    <submittedName>
        <fullName evidence="1">Uncharacterized protein</fullName>
    </submittedName>
</protein>
<gene>
    <name evidence="1" type="ORF">HQ394_02930</name>
</gene>
<dbReference type="EMBL" id="CP053923">
    <property type="protein sequence ID" value="QNT68508.1"/>
    <property type="molecule type" value="Genomic_DNA"/>
</dbReference>
<reference evidence="1 2" key="1">
    <citation type="submission" date="2020-05" db="EMBL/GenBank/DDBJ databases">
        <title>Complete closed genome sequence of Defluviicoccus vanus.</title>
        <authorList>
            <person name="Bessarab I."/>
            <person name="Arumugam K."/>
            <person name="Maszenan A.M."/>
            <person name="Seviour R.J."/>
            <person name="Williams R.B."/>
        </authorList>
    </citation>
    <scope>NUCLEOTIDE SEQUENCE [LARGE SCALE GENOMIC DNA]</scope>
    <source>
        <strain evidence="1 2">Ben 114</strain>
    </source>
</reference>
<dbReference type="KEGG" id="dvn:HQ394_02930"/>
<organism evidence="1 2">
    <name type="scientific">Defluviicoccus vanus</name>
    <dbReference type="NCBI Taxonomy" id="111831"/>
    <lineage>
        <taxon>Bacteria</taxon>
        <taxon>Pseudomonadati</taxon>
        <taxon>Pseudomonadota</taxon>
        <taxon>Alphaproteobacteria</taxon>
        <taxon>Rhodospirillales</taxon>
        <taxon>Rhodospirillaceae</taxon>
        <taxon>Defluviicoccus</taxon>
    </lineage>
</organism>
<evidence type="ECO:0000313" key="2">
    <source>
        <dbReference type="Proteomes" id="UP000516369"/>
    </source>
</evidence>